<dbReference type="AlphaFoldDB" id="A0A109HEQ3"/>
<evidence type="ECO:0000313" key="2">
    <source>
        <dbReference type="EMBL" id="KWV10616.1"/>
    </source>
</evidence>
<comment type="caution">
    <text evidence="2">The sequence shown here is derived from an EMBL/GenBank/DDBJ whole genome shotgun (WGS) entry which is preliminary data.</text>
</comment>
<organism evidence="2 3">
    <name type="scientific">Xanthomonas campestris pv. translucens</name>
    <dbReference type="NCBI Taxonomy" id="343"/>
    <lineage>
        <taxon>Bacteria</taxon>
        <taxon>Pseudomonadati</taxon>
        <taxon>Pseudomonadota</taxon>
        <taxon>Gammaproteobacteria</taxon>
        <taxon>Lysobacterales</taxon>
        <taxon>Lysobacteraceae</taxon>
        <taxon>Xanthomonas</taxon>
        <taxon>Xanthomonas translucens group</taxon>
    </lineage>
</organism>
<sequence>MLDNRAIYHQTDRDGRHWSFDGRAWSREGMADTTNDGVNNPTLTPIVANYDKARELNYLATNAAAALALKDAPQPDDPYSLPADDRDRPSLSPANWMRDAADSPIEDLQRGADGVDRIAAITSTEDIQQALHQGCLCYIPPEISLPRWTVMQC</sequence>
<gene>
    <name evidence="2" type="ORF">ATB53_20515</name>
</gene>
<name>A0A109HEQ3_XANCT</name>
<dbReference type="EMBL" id="LNTA01000384">
    <property type="protein sequence ID" value="KWV10616.1"/>
    <property type="molecule type" value="Genomic_DNA"/>
</dbReference>
<evidence type="ECO:0000313" key="3">
    <source>
        <dbReference type="Proteomes" id="UP000055854"/>
    </source>
</evidence>
<protein>
    <submittedName>
        <fullName evidence="2">Uncharacterized protein</fullName>
    </submittedName>
</protein>
<reference evidence="2 3" key="1">
    <citation type="submission" date="2015-11" db="EMBL/GenBank/DDBJ databases">
        <title>Long Read and Single Molecule DNA Sequencing Simplifies Genome Assembly and TAL Effector Gene Analysis of Xanthomonas translucens.</title>
        <authorList>
            <person name="Peng Z."/>
            <person name="Hu Y."/>
            <person name="Xie J."/>
            <person name="Potnis N."/>
            <person name="Akhunova A."/>
            <person name="Jones J."/>
            <person name="Liu Z."/>
            <person name="White F."/>
            <person name="Liu S."/>
        </authorList>
    </citation>
    <scope>NUCLEOTIDE SEQUENCE [LARGE SCALE GENOMIC DNA]</scope>
    <source>
        <strain evidence="2 3">B1</strain>
    </source>
</reference>
<evidence type="ECO:0000256" key="1">
    <source>
        <dbReference type="SAM" id="MobiDB-lite"/>
    </source>
</evidence>
<proteinExistence type="predicted"/>
<dbReference type="Proteomes" id="UP000055854">
    <property type="component" value="Unassembled WGS sequence"/>
</dbReference>
<accession>A0A109HEQ3</accession>
<feature type="region of interest" description="Disordered" evidence="1">
    <location>
        <begin position="71"/>
        <end position="101"/>
    </location>
</feature>